<evidence type="ECO:0000313" key="2">
    <source>
        <dbReference type="Proteomes" id="UP001164743"/>
    </source>
</evidence>
<keyword evidence="2" id="KW-1185">Reference proteome</keyword>
<reference evidence="1" key="1">
    <citation type="submission" date="2022-10" db="EMBL/GenBank/DDBJ databases">
        <title>Puccinia triticina Genome sequencing and assembly.</title>
        <authorList>
            <person name="Li C."/>
        </authorList>
    </citation>
    <scope>NUCLEOTIDE SEQUENCE</scope>
    <source>
        <strain evidence="1">Pt15</strain>
    </source>
</reference>
<accession>A0ABY7CQE0</accession>
<organism evidence="1 2">
    <name type="scientific">Puccinia triticina</name>
    <dbReference type="NCBI Taxonomy" id="208348"/>
    <lineage>
        <taxon>Eukaryota</taxon>
        <taxon>Fungi</taxon>
        <taxon>Dikarya</taxon>
        <taxon>Basidiomycota</taxon>
        <taxon>Pucciniomycotina</taxon>
        <taxon>Pucciniomycetes</taxon>
        <taxon>Pucciniales</taxon>
        <taxon>Pucciniaceae</taxon>
        <taxon>Puccinia</taxon>
    </lineage>
</organism>
<dbReference type="EMBL" id="CP110428">
    <property type="protein sequence ID" value="WAQ87473.1"/>
    <property type="molecule type" value="Genomic_DNA"/>
</dbReference>
<name>A0ABY7CQE0_9BASI</name>
<dbReference type="Proteomes" id="UP001164743">
    <property type="component" value="Chromosome 8A"/>
</dbReference>
<gene>
    <name evidence="1" type="ORF">PtA15_8A377</name>
</gene>
<protein>
    <submittedName>
        <fullName evidence="1">Uncharacterized protein</fullName>
    </submittedName>
</protein>
<evidence type="ECO:0000313" key="1">
    <source>
        <dbReference type="EMBL" id="WAQ87473.1"/>
    </source>
</evidence>
<dbReference type="GeneID" id="77812695"/>
<dbReference type="RefSeq" id="XP_053023028.1">
    <property type="nucleotide sequence ID" value="XM_053171800.1"/>
</dbReference>
<sequence>MEQLRNAQSVRKRSLKLHKQLFSSHVIQYIFFTEDAFKTEHKLPHVPSCIPTTTSSNSEPSG</sequence>
<proteinExistence type="predicted"/>